<dbReference type="Pfam" id="PF18029">
    <property type="entry name" value="Glyoxalase_6"/>
    <property type="match status" value="1"/>
</dbReference>
<accession>A0A495VZ12</accession>
<dbReference type="RefSeq" id="WP_121005334.1">
    <property type="nucleotide sequence ID" value="NZ_RBXO01000001.1"/>
</dbReference>
<dbReference type="Gene3D" id="3.10.180.10">
    <property type="entry name" value="2,3-Dihydroxybiphenyl 1,2-Dioxygenase, domain 1"/>
    <property type="match status" value="1"/>
</dbReference>
<comment type="caution">
    <text evidence="2">The sequence shown here is derived from an EMBL/GenBank/DDBJ whole genome shotgun (WGS) entry which is preliminary data.</text>
</comment>
<keyword evidence="3" id="KW-1185">Reference proteome</keyword>
<dbReference type="PANTHER" id="PTHR35908:SF1">
    <property type="entry name" value="CONSERVED PROTEIN"/>
    <property type="match status" value="1"/>
</dbReference>
<name>A0A495VZ12_9PSEU</name>
<evidence type="ECO:0000259" key="1">
    <source>
        <dbReference type="Pfam" id="PF18029"/>
    </source>
</evidence>
<protein>
    <recommendedName>
        <fullName evidence="1">Glyoxalase-like domain-containing protein</fullName>
    </recommendedName>
</protein>
<sequence>MAKQVQVVVDCVDPGRLARFWASALDYRLEPPPQGYASWSDFSRAAGVGEEAWNAVFDPDGVGPRVLFQRVPERKVGKNRVHLDVRVAGPRGTPKESRRALVDAEAARLVEGGAKHVRTVEDEMDCFAVMQDPEGNEFCIC</sequence>
<gene>
    <name evidence="2" type="ORF">C8E97_2694</name>
</gene>
<evidence type="ECO:0000313" key="2">
    <source>
        <dbReference type="EMBL" id="RKT54100.1"/>
    </source>
</evidence>
<organism evidence="2 3">
    <name type="scientific">Saccharothrix australiensis</name>
    <dbReference type="NCBI Taxonomy" id="2072"/>
    <lineage>
        <taxon>Bacteria</taxon>
        <taxon>Bacillati</taxon>
        <taxon>Actinomycetota</taxon>
        <taxon>Actinomycetes</taxon>
        <taxon>Pseudonocardiales</taxon>
        <taxon>Pseudonocardiaceae</taxon>
        <taxon>Saccharothrix</taxon>
    </lineage>
</organism>
<evidence type="ECO:0000313" key="3">
    <source>
        <dbReference type="Proteomes" id="UP000282084"/>
    </source>
</evidence>
<dbReference type="OrthoDB" id="3295209at2"/>
<dbReference type="AlphaFoldDB" id="A0A495VZ12"/>
<dbReference type="PANTHER" id="PTHR35908">
    <property type="entry name" value="HYPOTHETICAL FUSION PROTEIN"/>
    <property type="match status" value="1"/>
</dbReference>
<dbReference type="InterPro" id="IPR029068">
    <property type="entry name" value="Glyas_Bleomycin-R_OHBP_Dase"/>
</dbReference>
<feature type="domain" description="Glyoxalase-like" evidence="1">
    <location>
        <begin position="6"/>
        <end position="141"/>
    </location>
</feature>
<reference evidence="2 3" key="1">
    <citation type="submission" date="2018-10" db="EMBL/GenBank/DDBJ databases">
        <title>Sequencing the genomes of 1000 actinobacteria strains.</title>
        <authorList>
            <person name="Klenk H.-P."/>
        </authorList>
    </citation>
    <scope>NUCLEOTIDE SEQUENCE [LARGE SCALE GENOMIC DNA]</scope>
    <source>
        <strain evidence="2 3">DSM 43800</strain>
    </source>
</reference>
<proteinExistence type="predicted"/>
<dbReference type="EMBL" id="RBXO01000001">
    <property type="protein sequence ID" value="RKT54100.1"/>
    <property type="molecule type" value="Genomic_DNA"/>
</dbReference>
<dbReference type="SUPFAM" id="SSF54593">
    <property type="entry name" value="Glyoxalase/Bleomycin resistance protein/Dihydroxybiphenyl dioxygenase"/>
    <property type="match status" value="1"/>
</dbReference>
<dbReference type="Proteomes" id="UP000282084">
    <property type="component" value="Unassembled WGS sequence"/>
</dbReference>
<dbReference type="InterPro" id="IPR041581">
    <property type="entry name" value="Glyoxalase_6"/>
</dbReference>